<dbReference type="PANTHER" id="PTHR42978">
    <property type="entry name" value="QUORUM-QUENCHING LACTONASE YTNP-RELATED-RELATED"/>
    <property type="match status" value="1"/>
</dbReference>
<protein>
    <submittedName>
        <fullName evidence="6">MBL fold metallo-hydrolase</fullName>
    </submittedName>
</protein>
<evidence type="ECO:0000256" key="4">
    <source>
        <dbReference type="ARBA" id="ARBA00022833"/>
    </source>
</evidence>
<dbReference type="InterPro" id="IPR036866">
    <property type="entry name" value="RibonucZ/Hydroxyglut_hydro"/>
</dbReference>
<name>A0ABS0S6Y4_9HYPH</name>
<gene>
    <name evidence="6" type="ORF">IOD40_00030</name>
</gene>
<dbReference type="InterPro" id="IPR051013">
    <property type="entry name" value="MBL_superfamily_lactonases"/>
</dbReference>
<keyword evidence="3" id="KW-0378">Hydrolase</keyword>
<keyword evidence="4" id="KW-0862">Zinc</keyword>
<feature type="domain" description="Metallo-beta-lactamase" evidence="5">
    <location>
        <begin position="98"/>
        <end position="293"/>
    </location>
</feature>
<dbReference type="Proteomes" id="UP000601789">
    <property type="component" value="Unassembled WGS sequence"/>
</dbReference>
<evidence type="ECO:0000256" key="3">
    <source>
        <dbReference type="ARBA" id="ARBA00022801"/>
    </source>
</evidence>
<dbReference type="InterPro" id="IPR001279">
    <property type="entry name" value="Metallo-B-lactamas"/>
</dbReference>
<evidence type="ECO:0000313" key="7">
    <source>
        <dbReference type="Proteomes" id="UP000601789"/>
    </source>
</evidence>
<keyword evidence="2" id="KW-0479">Metal-binding</keyword>
<dbReference type="SUPFAM" id="SSF56281">
    <property type="entry name" value="Metallo-hydrolase/oxidoreductase"/>
    <property type="match status" value="1"/>
</dbReference>
<proteinExistence type="inferred from homology"/>
<keyword evidence="7" id="KW-1185">Reference proteome</keyword>
<dbReference type="PROSITE" id="PS51318">
    <property type="entry name" value="TAT"/>
    <property type="match status" value="1"/>
</dbReference>
<dbReference type="InterPro" id="IPR006311">
    <property type="entry name" value="TAT_signal"/>
</dbReference>
<comment type="similarity">
    <text evidence="1">Belongs to the metallo-beta-lactamase superfamily.</text>
</comment>
<dbReference type="PANTHER" id="PTHR42978:SF6">
    <property type="entry name" value="QUORUM-QUENCHING LACTONASE YTNP-RELATED"/>
    <property type="match status" value="1"/>
</dbReference>
<evidence type="ECO:0000256" key="1">
    <source>
        <dbReference type="ARBA" id="ARBA00007749"/>
    </source>
</evidence>
<accession>A0ABS0S6Y4</accession>
<evidence type="ECO:0000259" key="5">
    <source>
        <dbReference type="SMART" id="SM00849"/>
    </source>
</evidence>
<dbReference type="EMBL" id="JADGMQ010000001">
    <property type="protein sequence ID" value="MBI1619053.1"/>
    <property type="molecule type" value="Genomic_DNA"/>
</dbReference>
<dbReference type="CDD" id="cd07720">
    <property type="entry name" value="OPHC2-like_MBL-fold"/>
    <property type="match status" value="1"/>
</dbReference>
<dbReference type="Pfam" id="PF00753">
    <property type="entry name" value="Lactamase_B"/>
    <property type="match status" value="1"/>
</dbReference>
<comment type="caution">
    <text evidence="6">The sequence shown here is derived from an EMBL/GenBank/DDBJ whole genome shotgun (WGS) entry which is preliminary data.</text>
</comment>
<dbReference type="SMART" id="SM00849">
    <property type="entry name" value="Lactamase_B"/>
    <property type="match status" value="1"/>
</dbReference>
<dbReference type="Gene3D" id="3.60.15.10">
    <property type="entry name" value="Ribonuclease Z/Hydroxyacylglutathione hydrolase-like"/>
    <property type="match status" value="1"/>
</dbReference>
<dbReference type="RefSeq" id="WP_198473053.1">
    <property type="nucleotide sequence ID" value="NZ_JADGMQ010000001.1"/>
</dbReference>
<evidence type="ECO:0000313" key="6">
    <source>
        <dbReference type="EMBL" id="MBI1619053.1"/>
    </source>
</evidence>
<evidence type="ECO:0000256" key="2">
    <source>
        <dbReference type="ARBA" id="ARBA00022723"/>
    </source>
</evidence>
<reference evidence="6 7" key="1">
    <citation type="submission" date="2020-10" db="EMBL/GenBank/DDBJ databases">
        <title>Aquamicrobium zhengzhouensis sp. nov., a exopolysaccharide producing bacterium isolated from farmland soil.</title>
        <authorList>
            <person name="Wang X."/>
        </authorList>
    </citation>
    <scope>NUCLEOTIDE SEQUENCE [LARGE SCALE GENOMIC DNA]</scope>
    <source>
        <strain evidence="7">cd-1</strain>
    </source>
</reference>
<sequence>MTFITDRRSALKLSIAAGVVGLATPQIMVRAAYAQASSGPINNPGLSSFKLGTFKLLTLNDGLVASDAPHTTFGVNQDPADVAALLEENFLPADRAMNSFTPVVVNTGGDVVLFDTGLGARARENGGGLLRERLQAAGYNPEDISVVVLTHFHGDHIGGILEEGQPAFPNARYVVGRTEFDFWTAEDRLSGATENSARAVQASIVPLAEKITFIEDGGEVVPGINGLLAAGHTPGHMIFNIESGGSRIVLTADTANHYVASLRRPDWHVRFDMDKEAGAETRKRVFDMVATDRVPFIGYHMPFPAAGFIEKLEVGYRYVPVSYQLLL</sequence>
<organism evidence="6 7">
    <name type="scientific">Aquamicrobium zhengzhouense</name>
    <dbReference type="NCBI Taxonomy" id="2781738"/>
    <lineage>
        <taxon>Bacteria</taxon>
        <taxon>Pseudomonadati</taxon>
        <taxon>Pseudomonadota</taxon>
        <taxon>Alphaproteobacteria</taxon>
        <taxon>Hyphomicrobiales</taxon>
        <taxon>Phyllobacteriaceae</taxon>
        <taxon>Aquamicrobium</taxon>
    </lineage>
</organism>